<keyword evidence="3" id="KW-0597">Phosphoprotein</keyword>
<dbReference type="EMBL" id="JACJQY010000009">
    <property type="protein sequence ID" value="MBD2316753.1"/>
    <property type="molecule type" value="Genomic_DNA"/>
</dbReference>
<dbReference type="PANTHER" id="PTHR43395:SF1">
    <property type="entry name" value="CHEMOTAXIS PROTEIN CHEA"/>
    <property type="match status" value="1"/>
</dbReference>
<dbReference type="Pfam" id="PF01584">
    <property type="entry name" value="CheW"/>
    <property type="match status" value="1"/>
</dbReference>
<dbReference type="InterPro" id="IPR036890">
    <property type="entry name" value="HATPase_C_sf"/>
</dbReference>
<dbReference type="InterPro" id="IPR002545">
    <property type="entry name" value="CheW-lke_dom"/>
</dbReference>
<evidence type="ECO:0000256" key="1">
    <source>
        <dbReference type="ARBA" id="ARBA00000085"/>
    </source>
</evidence>
<feature type="domain" description="Response regulatory" evidence="4">
    <location>
        <begin position="1043"/>
        <end position="1164"/>
    </location>
</feature>
<dbReference type="InterPro" id="IPR036061">
    <property type="entry name" value="CheW-like_dom_sf"/>
</dbReference>
<comment type="caution">
    <text evidence="5">The sequence shown here is derived from an EMBL/GenBank/DDBJ whole genome shotgun (WGS) entry which is preliminary data.</text>
</comment>
<name>A0ABR8C8Z8_9CYAN</name>
<dbReference type="RefSeq" id="WP_190577639.1">
    <property type="nucleotide sequence ID" value="NZ_CAWPQU010000089.1"/>
</dbReference>
<dbReference type="Gene3D" id="3.30.565.10">
    <property type="entry name" value="Histidine kinase-like ATPase, C-terminal domain"/>
    <property type="match status" value="1"/>
</dbReference>
<dbReference type="SUPFAM" id="SSF55874">
    <property type="entry name" value="ATPase domain of HSP90 chaperone/DNA topoisomerase II/histidine kinase"/>
    <property type="match status" value="1"/>
</dbReference>
<dbReference type="InterPro" id="IPR051315">
    <property type="entry name" value="Bact_Chemotaxis_CheA"/>
</dbReference>
<dbReference type="PANTHER" id="PTHR43395">
    <property type="entry name" value="SENSOR HISTIDINE KINASE CHEA"/>
    <property type="match status" value="1"/>
</dbReference>
<dbReference type="SMART" id="SM00387">
    <property type="entry name" value="HATPase_c"/>
    <property type="match status" value="1"/>
</dbReference>
<dbReference type="InterPro" id="IPR001789">
    <property type="entry name" value="Sig_transdc_resp-reg_receiver"/>
</dbReference>
<evidence type="ECO:0000256" key="2">
    <source>
        <dbReference type="ARBA" id="ARBA00012438"/>
    </source>
</evidence>
<dbReference type="SUPFAM" id="SSF50341">
    <property type="entry name" value="CheW-like"/>
    <property type="match status" value="1"/>
</dbReference>
<feature type="modified residue" description="4-aspartylphosphate" evidence="3">
    <location>
        <position position="1097"/>
    </location>
</feature>
<dbReference type="SMART" id="SM00448">
    <property type="entry name" value="REC"/>
    <property type="match status" value="1"/>
</dbReference>
<reference evidence="5 6" key="1">
    <citation type="journal article" date="2020" name="ISME J.">
        <title>Comparative genomics reveals insights into cyanobacterial evolution and habitat adaptation.</title>
        <authorList>
            <person name="Chen M.Y."/>
            <person name="Teng W.K."/>
            <person name="Zhao L."/>
            <person name="Hu C.X."/>
            <person name="Zhou Y.K."/>
            <person name="Han B.P."/>
            <person name="Song L.R."/>
            <person name="Shu W.S."/>
        </authorList>
    </citation>
    <scope>NUCLEOTIDE SEQUENCE [LARGE SCALE GENOMIC DNA]</scope>
    <source>
        <strain evidence="5 6">FACHB-1050</strain>
    </source>
</reference>
<comment type="catalytic activity">
    <reaction evidence="1">
        <text>ATP + protein L-histidine = ADP + protein N-phospho-L-histidine.</text>
        <dbReference type="EC" id="2.7.13.3"/>
    </reaction>
</comment>
<proteinExistence type="predicted"/>
<dbReference type="InterPro" id="IPR011006">
    <property type="entry name" value="CheY-like_superfamily"/>
</dbReference>
<protein>
    <recommendedName>
        <fullName evidence="2">histidine kinase</fullName>
        <ecNumber evidence="2">2.7.13.3</ecNumber>
    </recommendedName>
</protein>
<evidence type="ECO:0000256" key="3">
    <source>
        <dbReference type="PROSITE-ProRule" id="PRU00169"/>
    </source>
</evidence>
<evidence type="ECO:0000313" key="6">
    <source>
        <dbReference type="Proteomes" id="UP000618445"/>
    </source>
</evidence>
<organism evidence="5 6">
    <name type="scientific">Phormidium tenue FACHB-1050</name>
    <dbReference type="NCBI Taxonomy" id="2692857"/>
    <lineage>
        <taxon>Bacteria</taxon>
        <taxon>Bacillati</taxon>
        <taxon>Cyanobacteriota</taxon>
        <taxon>Cyanophyceae</taxon>
        <taxon>Oscillatoriophycideae</taxon>
        <taxon>Oscillatoriales</taxon>
        <taxon>Oscillatoriaceae</taxon>
        <taxon>Phormidium</taxon>
    </lineage>
</organism>
<dbReference type="PROSITE" id="PS50110">
    <property type="entry name" value="RESPONSE_REGULATORY"/>
    <property type="match status" value="1"/>
</dbReference>
<accession>A0ABR8C8Z8</accession>
<dbReference type="Gene3D" id="3.40.50.2300">
    <property type="match status" value="1"/>
</dbReference>
<gene>
    <name evidence="5" type="ORF">H6G05_07820</name>
</gene>
<dbReference type="Pfam" id="PF00072">
    <property type="entry name" value="Response_reg"/>
    <property type="match status" value="1"/>
</dbReference>
<dbReference type="Pfam" id="PF02518">
    <property type="entry name" value="HATPase_c"/>
    <property type="match status" value="1"/>
</dbReference>
<evidence type="ECO:0000259" key="4">
    <source>
        <dbReference type="PROSITE" id="PS50110"/>
    </source>
</evidence>
<dbReference type="Proteomes" id="UP000618445">
    <property type="component" value="Unassembled WGS sequence"/>
</dbReference>
<dbReference type="SMART" id="SM00260">
    <property type="entry name" value="CheW"/>
    <property type="match status" value="1"/>
</dbReference>
<dbReference type="InterPro" id="IPR003594">
    <property type="entry name" value="HATPase_dom"/>
</dbReference>
<keyword evidence="6" id="KW-1185">Reference proteome</keyword>
<sequence>MEFPMIEIVPQTKTVFSKKAQAFTHELKNKILELDVSLPNYQLQIDGLISTIKLLQDEAIKADFYVPSSSFAEIIHNLELLINQFRDRHADLDWITKEMIIEVINMSNQVINEYCLGIDLAMDWLDLQRNLFAQINEHLESEANESRPQSILEFHNRESEPFNLEDTPEALHLFDLDFGVDSNQEEADITPIYNIDNSDSFLMIQIDQEDQEDQEDYYLDPDLDPDKLLQDTSGNSAAELTILFPNLLGNSFTGDLDELTGDLQDLQNSFETSNEERLPIPELLADMFSEMSTQQLLGNGVSNDDETEIQGVRWQGDDINVENVGGFEDSLEPENNLDNIWAKFTAVESSLNSNDEEDLVPAFDLSDFALSELDLSELSNDDTGEEMTPDSFFEPKDLAISSLNAEPNLQFKEPAISPPPELDSSLMLAEMLKEDFPASDIDTAIEESPIYQNIPDDQNSAWHDLSLLDFGDKEISYADFSALSSDLKSDVKPEMDADVSAIDNSQLDVQPVTKVNDATIRLPLNHLEMLGDLSEELLVRKGSLDIYLSEIKILSEDAQKHLQLLVSSSDSQPQKAIAGLQNAVEQITNVLMLTEQQTYAMGQDVYQLRKNLRQVLKHPISSLVRKFPRILRDLSLQYGKQVELVVQGAEVEVERLISETVAEPLEILLRNAFKHGIEPPLVRQQQGKTSQGKIEFIVTQTDESTIIKVNDDGCGLDIEKIRHQVEQSAAIAGMSGFSTMDMSDEQLVGLIFEPSFNLMHSKSYAEAGTKLCGVKKKLRELGGTITVQSQSGKGTQFTLVLPNILSLIRVLLIDINQMCLAIPSKIILEVIPSDLNELDYDQLETLQWRDRVLPIVRLHSSLKLNCRHSLSQVSLQSTPSPQLINPAESQKPAQAVPSFLVVNFENHLFALQTDGCWHDQEATFHQIEGDIILPQIFLGTVILGSNQAVALLNPAELVNQFLLSPEENILEAQSTHSGVDNLSSLSDFFNVGDSLAELPLGNQLGTVSESSLDRSPKTENLESSGLFTSELVSHQVRRSHQPRILIVDSSANVRRYLAMTLTKSGFLTEQVQDGKEAIAFLKDCLGMRLNVDVVITDLEMPHMDGFKLLSNIRADADFQHLPIIVLTTKNNENDQKLALDLGANAYFSKPYREQELVKKLHQLISG</sequence>
<dbReference type="SUPFAM" id="SSF52172">
    <property type="entry name" value="CheY-like"/>
    <property type="match status" value="1"/>
</dbReference>
<evidence type="ECO:0000313" key="5">
    <source>
        <dbReference type="EMBL" id="MBD2316753.1"/>
    </source>
</evidence>
<dbReference type="EC" id="2.7.13.3" evidence="2"/>